<feature type="region of interest" description="Disordered" evidence="1">
    <location>
        <begin position="1"/>
        <end position="30"/>
    </location>
</feature>
<protein>
    <submittedName>
        <fullName evidence="2">Uncharacterized protein</fullName>
    </submittedName>
</protein>
<feature type="non-terminal residue" evidence="2">
    <location>
        <position position="1"/>
    </location>
</feature>
<accession>A0A1X0NDS9</accession>
<organism evidence="2 3">
    <name type="scientific">Trypanosoma theileri</name>
    <dbReference type="NCBI Taxonomy" id="67003"/>
    <lineage>
        <taxon>Eukaryota</taxon>
        <taxon>Discoba</taxon>
        <taxon>Euglenozoa</taxon>
        <taxon>Kinetoplastea</taxon>
        <taxon>Metakinetoplastina</taxon>
        <taxon>Trypanosomatida</taxon>
        <taxon>Trypanosomatidae</taxon>
        <taxon>Trypanosoma</taxon>
    </lineage>
</organism>
<gene>
    <name evidence="2" type="ORF">TM35_001371030</name>
</gene>
<evidence type="ECO:0000313" key="2">
    <source>
        <dbReference type="EMBL" id="ORC80952.1"/>
    </source>
</evidence>
<keyword evidence="3" id="KW-1185">Reference proteome</keyword>
<comment type="caution">
    <text evidence="2">The sequence shown here is derived from an EMBL/GenBank/DDBJ whole genome shotgun (WGS) entry which is preliminary data.</text>
</comment>
<sequence>YPSPQEGRGGENTQPPQPRAGGQLVTASCAQQEEEGWGGSLGCFTYKMSGVGHSGNLFAFPTSTLGKMGLKGIPQRSPFPVPLRDMVWAIQPHLLLGGTRRHEQKEHEGELLPSLR</sequence>
<feature type="compositionally biased region" description="Basic and acidic residues" evidence="1">
    <location>
        <begin position="100"/>
        <end position="110"/>
    </location>
</feature>
<evidence type="ECO:0000256" key="1">
    <source>
        <dbReference type="SAM" id="MobiDB-lite"/>
    </source>
</evidence>
<dbReference type="VEuPathDB" id="TriTrypDB:TM35_001371030"/>
<dbReference type="GeneID" id="39991655"/>
<dbReference type="Proteomes" id="UP000192257">
    <property type="component" value="Unassembled WGS sequence"/>
</dbReference>
<feature type="region of interest" description="Disordered" evidence="1">
    <location>
        <begin position="96"/>
        <end position="116"/>
    </location>
</feature>
<name>A0A1X0NDS9_9TRYP</name>
<dbReference type="RefSeq" id="XP_028876833.1">
    <property type="nucleotide sequence ID" value="XM_029031875.1"/>
</dbReference>
<dbReference type="AlphaFoldDB" id="A0A1X0NDS9"/>
<evidence type="ECO:0000313" key="3">
    <source>
        <dbReference type="Proteomes" id="UP000192257"/>
    </source>
</evidence>
<proteinExistence type="predicted"/>
<reference evidence="2 3" key="1">
    <citation type="submission" date="2017-03" db="EMBL/GenBank/DDBJ databases">
        <title>An alternative strategy for trypanosome survival in the mammalian bloodstream revealed through genome and transcriptome analysis of the ubiquitous bovine parasite Trypanosoma (Megatrypanum) theileri.</title>
        <authorList>
            <person name="Kelly S."/>
            <person name="Ivens A."/>
            <person name="Mott A."/>
            <person name="O'Neill E."/>
            <person name="Emms D."/>
            <person name="Macleod O."/>
            <person name="Voorheis P."/>
            <person name="Matthews J."/>
            <person name="Matthews K."/>
            <person name="Carrington M."/>
        </authorList>
    </citation>
    <scope>NUCLEOTIDE SEQUENCE [LARGE SCALE GENOMIC DNA]</scope>
    <source>
        <strain evidence="2">Edinburgh</strain>
    </source>
</reference>
<dbReference type="EMBL" id="NBCO01000137">
    <property type="protein sequence ID" value="ORC80952.1"/>
    <property type="molecule type" value="Genomic_DNA"/>
</dbReference>